<evidence type="ECO:0000259" key="2">
    <source>
        <dbReference type="PROSITE" id="PS51186"/>
    </source>
</evidence>
<gene>
    <name evidence="3" type="ORF">FJY68_11115</name>
</gene>
<comment type="caution">
    <text evidence="3">The sequence shown here is derived from an EMBL/GenBank/DDBJ whole genome shotgun (WGS) entry which is preliminary data.</text>
</comment>
<evidence type="ECO:0000256" key="1">
    <source>
        <dbReference type="SAM" id="MobiDB-lite"/>
    </source>
</evidence>
<accession>A0A937XFW4</accession>
<dbReference type="AlphaFoldDB" id="A0A937XFW4"/>
<sequence>MRTEEEMQVKGQKAKGKRQNGRRPKASGDRRGAPGALRVRPMTMADKPAVMKISSRIWEGNDYIPQFFDRWAKEGGFWAAELRGRLVGYGKATELAPGELWLEGLRVDPGCRNRGVGSELSRQVVLRTLERRPVSLRLATADVNRESIHIIETVMGFRPYAQYRYFVGKPGKPRLGPPLSTPTVAQALEFIGQSAELAASRGLLAYTWLFRSLDRRYVTELLRCGYVFGYGCTSKLTGLLVLRPHRYHGNDLDISFVAGDRQALAAFRSFLSRVARDCGTKSISSMAASDEMAQALRSLGMQAHPRIGAVPVYGYPI</sequence>
<evidence type="ECO:0000313" key="4">
    <source>
        <dbReference type="Proteomes" id="UP000779900"/>
    </source>
</evidence>
<dbReference type="Gene3D" id="3.40.630.30">
    <property type="match status" value="1"/>
</dbReference>
<dbReference type="InterPro" id="IPR016181">
    <property type="entry name" value="Acyl_CoA_acyltransferase"/>
</dbReference>
<feature type="compositionally biased region" description="Basic residues" evidence="1">
    <location>
        <begin position="12"/>
        <end position="25"/>
    </location>
</feature>
<dbReference type="PROSITE" id="PS51186">
    <property type="entry name" value="GNAT"/>
    <property type="match status" value="1"/>
</dbReference>
<dbReference type="SUPFAM" id="SSF55729">
    <property type="entry name" value="Acyl-CoA N-acyltransferases (Nat)"/>
    <property type="match status" value="1"/>
</dbReference>
<dbReference type="EMBL" id="VGIR01000080">
    <property type="protein sequence ID" value="MBM3332377.1"/>
    <property type="molecule type" value="Genomic_DNA"/>
</dbReference>
<proteinExistence type="predicted"/>
<dbReference type="GO" id="GO:0016747">
    <property type="term" value="F:acyltransferase activity, transferring groups other than amino-acyl groups"/>
    <property type="evidence" value="ECO:0007669"/>
    <property type="project" value="InterPro"/>
</dbReference>
<evidence type="ECO:0000313" key="3">
    <source>
        <dbReference type="EMBL" id="MBM3332377.1"/>
    </source>
</evidence>
<dbReference type="Proteomes" id="UP000779900">
    <property type="component" value="Unassembled WGS sequence"/>
</dbReference>
<protein>
    <submittedName>
        <fullName evidence="3">GNAT family N-acetyltransferase</fullName>
    </submittedName>
</protein>
<feature type="region of interest" description="Disordered" evidence="1">
    <location>
        <begin position="1"/>
        <end position="36"/>
    </location>
</feature>
<reference evidence="3" key="1">
    <citation type="submission" date="2019-03" db="EMBL/GenBank/DDBJ databases">
        <title>Lake Tanganyika Metagenome-Assembled Genomes (MAGs).</title>
        <authorList>
            <person name="Tran P."/>
        </authorList>
    </citation>
    <scope>NUCLEOTIDE SEQUENCE</scope>
    <source>
        <strain evidence="3">K_DeepCast_150m_m2_040</strain>
    </source>
</reference>
<organism evidence="3 4">
    <name type="scientific">candidate division WOR-3 bacterium</name>
    <dbReference type="NCBI Taxonomy" id="2052148"/>
    <lineage>
        <taxon>Bacteria</taxon>
        <taxon>Bacteria division WOR-3</taxon>
    </lineage>
</organism>
<name>A0A937XFW4_UNCW3</name>
<dbReference type="CDD" id="cd04301">
    <property type="entry name" value="NAT_SF"/>
    <property type="match status" value="1"/>
</dbReference>
<dbReference type="Pfam" id="PF00583">
    <property type="entry name" value="Acetyltransf_1"/>
    <property type="match status" value="1"/>
</dbReference>
<dbReference type="InterPro" id="IPR000182">
    <property type="entry name" value="GNAT_dom"/>
</dbReference>
<feature type="domain" description="N-acetyltransferase" evidence="2">
    <location>
        <begin position="37"/>
        <end position="172"/>
    </location>
</feature>